<proteinExistence type="predicted"/>
<feature type="signal peptide" evidence="1">
    <location>
        <begin position="1"/>
        <end position="19"/>
    </location>
</feature>
<evidence type="ECO:0000313" key="2">
    <source>
        <dbReference type="EMBL" id="HAF2131360.1"/>
    </source>
</evidence>
<keyword evidence="1" id="KW-0732">Signal</keyword>
<dbReference type="EMBL" id="DAAUQX010000139">
    <property type="protein sequence ID" value="HAF2131360.1"/>
    <property type="molecule type" value="Genomic_DNA"/>
</dbReference>
<gene>
    <name evidence="2" type="ORF">G9F27_005729</name>
</gene>
<comment type="caution">
    <text evidence="2">The sequence shown here is derived from an EMBL/GenBank/DDBJ whole genome shotgun (WGS) entry which is preliminary data.</text>
</comment>
<evidence type="ECO:0000256" key="1">
    <source>
        <dbReference type="SAM" id="SignalP"/>
    </source>
</evidence>
<protein>
    <recommendedName>
        <fullName evidence="3">DUF1311 domain-containing protein</fullName>
    </recommendedName>
</protein>
<feature type="chain" id="PRO_5027542942" description="DUF1311 domain-containing protein" evidence="1">
    <location>
        <begin position="20"/>
        <end position="173"/>
    </location>
</feature>
<sequence length="173" mass="19654">MIRSTVVCFALILPFVSFAADNKNQPPSVLKNGVEVFSIGCVGMPQESTLDMNDCMEKQVEQVNWVKNKYLSAASRIIEQNNENYPDSDPAHFHRLVTAFNEESKAWSSLIDKASSASYISWEGGSIRTEKSLSRKIELIEFQVYDIWKNWLTYVDSTPPILPEPKFTDIPDQ</sequence>
<evidence type="ECO:0008006" key="3">
    <source>
        <dbReference type="Google" id="ProtNLM"/>
    </source>
</evidence>
<reference evidence="2" key="2">
    <citation type="submission" date="2020-02" db="EMBL/GenBank/DDBJ databases">
        <authorList>
            <consortium name="NCBI Pathogen Detection Project"/>
        </authorList>
    </citation>
    <scope>NUCLEOTIDE SEQUENCE</scope>
    <source>
        <strain evidence="2">MA.CK_00/00001968</strain>
    </source>
</reference>
<accession>A0A743ST27</accession>
<name>A0A743ST27_SALER</name>
<reference evidence="2" key="1">
    <citation type="journal article" date="2018" name="Genome Biol.">
        <title>SKESA: strategic k-mer extension for scrupulous assemblies.</title>
        <authorList>
            <person name="Souvorov A."/>
            <person name="Agarwala R."/>
            <person name="Lipman D.J."/>
        </authorList>
    </citation>
    <scope>NUCLEOTIDE SEQUENCE</scope>
    <source>
        <strain evidence="2">MA.CK_00/00001968</strain>
    </source>
</reference>
<organism evidence="2">
    <name type="scientific">Salmonella enterica</name>
    <name type="common">Salmonella choleraesuis</name>
    <dbReference type="NCBI Taxonomy" id="28901"/>
    <lineage>
        <taxon>Bacteria</taxon>
        <taxon>Pseudomonadati</taxon>
        <taxon>Pseudomonadota</taxon>
        <taxon>Gammaproteobacteria</taxon>
        <taxon>Enterobacterales</taxon>
        <taxon>Enterobacteriaceae</taxon>
        <taxon>Salmonella</taxon>
    </lineage>
</organism>
<dbReference type="AlphaFoldDB" id="A0A743ST27"/>